<accession>A0ABY5C3L4</accession>
<organism evidence="4 5">
    <name type="scientific">Fructilactobacillus ixorae</name>
    <dbReference type="NCBI Taxonomy" id="1750535"/>
    <lineage>
        <taxon>Bacteria</taxon>
        <taxon>Bacillati</taxon>
        <taxon>Bacillota</taxon>
        <taxon>Bacilli</taxon>
        <taxon>Lactobacillales</taxon>
        <taxon>Lactobacillaceae</taxon>
        <taxon>Fructilactobacillus</taxon>
    </lineage>
</organism>
<evidence type="ECO:0000259" key="3">
    <source>
        <dbReference type="Pfam" id="PF12773"/>
    </source>
</evidence>
<dbReference type="EMBL" id="CP097478">
    <property type="protein sequence ID" value="USS92942.1"/>
    <property type="molecule type" value="Genomic_DNA"/>
</dbReference>
<feature type="transmembrane region" description="Helical" evidence="2">
    <location>
        <begin position="103"/>
        <end position="124"/>
    </location>
</feature>
<dbReference type="Proteomes" id="UP001057532">
    <property type="component" value="Chromosome"/>
</dbReference>
<dbReference type="Pfam" id="PF12773">
    <property type="entry name" value="DZR"/>
    <property type="match status" value="1"/>
</dbReference>
<keyword evidence="2" id="KW-0812">Transmembrane</keyword>
<evidence type="ECO:0000313" key="5">
    <source>
        <dbReference type="Proteomes" id="UP001057532"/>
    </source>
</evidence>
<sequence length="266" mass="29547">MNNENNKFCTNCGKGIPNTAQYCPYCNTKQPTLNPTYLKRSDVSSHFCPRCENILPNDISYCPYCDEPQTRVSANATQSQPAPTKPAATNPTSPRPRRKKSHFWRNVIVLLIIILLAIIAFFTYQNSQANQAAQAGQKQPQGIERIFAFFNFQSNKYESGQDAAQGVEKIVAKVPHSKGSDVKWDPNSQTVNVNLPASSPIVKSAESGSPQVWNALVKALQTISKDIDSNSKNQDDYSNIRVVRNDTNQPILQVDKGNVSLNSRDQ</sequence>
<keyword evidence="5" id="KW-1185">Reference proteome</keyword>
<protein>
    <submittedName>
        <fullName evidence="4">Zinc ribbon domain-containing protein</fullName>
    </submittedName>
</protein>
<dbReference type="InterPro" id="IPR025874">
    <property type="entry name" value="DZR"/>
</dbReference>
<keyword evidence="2" id="KW-1133">Transmembrane helix</keyword>
<reference evidence="4" key="1">
    <citation type="submission" date="2022-05" db="EMBL/GenBank/DDBJ databases">
        <authorList>
            <person name="Oliphant S.A."/>
            <person name="Watson-Haigh N.S."/>
            <person name="Sumby K.M."/>
            <person name="Gardner J.M."/>
            <person name="Jiranek V."/>
        </authorList>
    </citation>
    <scope>NUCLEOTIDE SEQUENCE</scope>
    <source>
        <strain evidence="4">Ru20-1</strain>
    </source>
</reference>
<feature type="domain" description="DZANK-type" evidence="3">
    <location>
        <begin position="9"/>
        <end position="65"/>
    </location>
</feature>
<feature type="region of interest" description="Disordered" evidence="1">
    <location>
        <begin position="73"/>
        <end position="98"/>
    </location>
</feature>
<evidence type="ECO:0000256" key="1">
    <source>
        <dbReference type="SAM" id="MobiDB-lite"/>
    </source>
</evidence>
<dbReference type="RefSeq" id="WP_252779712.1">
    <property type="nucleotide sequence ID" value="NZ_CP097478.1"/>
</dbReference>
<feature type="compositionally biased region" description="Low complexity" evidence="1">
    <location>
        <begin position="81"/>
        <end position="92"/>
    </location>
</feature>
<name>A0ABY5C3L4_9LACO</name>
<keyword evidence="2" id="KW-0472">Membrane</keyword>
<proteinExistence type="predicted"/>
<evidence type="ECO:0000256" key="2">
    <source>
        <dbReference type="SAM" id="Phobius"/>
    </source>
</evidence>
<feature type="region of interest" description="Disordered" evidence="1">
    <location>
        <begin position="246"/>
        <end position="266"/>
    </location>
</feature>
<gene>
    <name evidence="4" type="ORF">M8332_04855</name>
</gene>
<evidence type="ECO:0000313" key="4">
    <source>
        <dbReference type="EMBL" id="USS92942.1"/>
    </source>
</evidence>